<reference evidence="1 2" key="1">
    <citation type="journal article" date="2023" name="bioRxiv">
        <title>Conserved and derived expression patterns and positive selection on dental genes reveal complex evolutionary context of ever-growing rodent molars.</title>
        <authorList>
            <person name="Calamari Z.T."/>
            <person name="Song A."/>
            <person name="Cohen E."/>
            <person name="Akter M."/>
            <person name="Roy R.D."/>
            <person name="Hallikas O."/>
            <person name="Christensen M.M."/>
            <person name="Li P."/>
            <person name="Marangoni P."/>
            <person name="Jernvall J."/>
            <person name="Klein O.D."/>
        </authorList>
    </citation>
    <scope>NUCLEOTIDE SEQUENCE [LARGE SCALE GENOMIC DNA]</scope>
    <source>
        <strain evidence="1">V071</strain>
    </source>
</reference>
<dbReference type="EMBL" id="JBBHLL010000139">
    <property type="protein sequence ID" value="KAK7813063.1"/>
    <property type="molecule type" value="Genomic_DNA"/>
</dbReference>
<proteinExistence type="predicted"/>
<name>A0AAW0IEY0_MYOGA</name>
<evidence type="ECO:0000313" key="1">
    <source>
        <dbReference type="EMBL" id="KAK7813063.1"/>
    </source>
</evidence>
<gene>
    <name evidence="1" type="ORF">U0070_021910</name>
</gene>
<accession>A0AAW0IEY0</accession>
<organism evidence="1 2">
    <name type="scientific">Myodes glareolus</name>
    <name type="common">Bank vole</name>
    <name type="synonym">Clethrionomys glareolus</name>
    <dbReference type="NCBI Taxonomy" id="447135"/>
    <lineage>
        <taxon>Eukaryota</taxon>
        <taxon>Metazoa</taxon>
        <taxon>Chordata</taxon>
        <taxon>Craniata</taxon>
        <taxon>Vertebrata</taxon>
        <taxon>Euteleostomi</taxon>
        <taxon>Mammalia</taxon>
        <taxon>Eutheria</taxon>
        <taxon>Euarchontoglires</taxon>
        <taxon>Glires</taxon>
        <taxon>Rodentia</taxon>
        <taxon>Myomorpha</taxon>
        <taxon>Muroidea</taxon>
        <taxon>Cricetidae</taxon>
        <taxon>Arvicolinae</taxon>
        <taxon>Myodes</taxon>
    </lineage>
</organism>
<sequence>MPAVPSKSEYQDLLLPSCCQSNVIKIQGARSERSLAITGHLCFTAELNHSWILATPLQYPDCRSTACCMIYILSFLFEWIMRKSTTVITVAEKKLILYFFFLPFPIHFRFWI</sequence>
<comment type="caution">
    <text evidence="1">The sequence shown here is derived from an EMBL/GenBank/DDBJ whole genome shotgun (WGS) entry which is preliminary data.</text>
</comment>
<dbReference type="Proteomes" id="UP001488838">
    <property type="component" value="Unassembled WGS sequence"/>
</dbReference>
<evidence type="ECO:0000313" key="2">
    <source>
        <dbReference type="Proteomes" id="UP001488838"/>
    </source>
</evidence>
<protein>
    <submittedName>
        <fullName evidence="1">Uncharacterized protein</fullName>
    </submittedName>
</protein>
<keyword evidence="2" id="KW-1185">Reference proteome</keyword>
<dbReference type="AlphaFoldDB" id="A0AAW0IEY0"/>